<evidence type="ECO:0000256" key="1">
    <source>
        <dbReference type="SAM" id="MobiDB-lite"/>
    </source>
</evidence>
<keyword evidence="2" id="KW-1133">Transmembrane helix</keyword>
<dbReference type="EMBL" id="CACVKT020006658">
    <property type="protein sequence ID" value="CAC5403047.1"/>
    <property type="molecule type" value="Genomic_DNA"/>
</dbReference>
<dbReference type="Proteomes" id="UP000507470">
    <property type="component" value="Unassembled WGS sequence"/>
</dbReference>
<sequence length="367" mass="40798">MCLCGKELPRDVHCLNFNPHIIDPQKAHILYHMTFLMAFLRQEETTTTVSSDSTSGDSSAAVKTTQISSFTASREGSSAVSDESVTLPRSMRNSSDSATDLVVGLVIGALLLLCVVILIVVIIRRHSFKSNPREKIRNNLGGNDYIGSQDIALPLTANHSSHMPNNGMYDGSSNISVHGYDSTNANAQINNVQHEYTNVGSTNGFVNKEKVQVTTYAYRQDEILPDNHMSNDDEYAIVDPTAETSFNGTIDNRTGTADSYMVLDPTETGFNRQIFPNTPVGYEFAKPVKDTENTICDDDQYAISDEGVYDHSRSNRHKELENNIYNHAVDNMYDSGSHKRNNEGEEDTYDHFFGQKTEDDYDISTTT</sequence>
<keyword evidence="4" id="KW-1185">Reference proteome</keyword>
<dbReference type="OrthoDB" id="6142705at2759"/>
<accession>A0A6J8D5T5</accession>
<reference evidence="3 4" key="1">
    <citation type="submission" date="2020-06" db="EMBL/GenBank/DDBJ databases">
        <authorList>
            <person name="Li R."/>
            <person name="Bekaert M."/>
        </authorList>
    </citation>
    <scope>NUCLEOTIDE SEQUENCE [LARGE SCALE GENOMIC DNA]</scope>
    <source>
        <strain evidence="4">wild</strain>
    </source>
</reference>
<protein>
    <submittedName>
        <fullName evidence="3">Uncharacterized protein</fullName>
    </submittedName>
</protein>
<evidence type="ECO:0000313" key="3">
    <source>
        <dbReference type="EMBL" id="CAC5403047.1"/>
    </source>
</evidence>
<evidence type="ECO:0000313" key="4">
    <source>
        <dbReference type="Proteomes" id="UP000507470"/>
    </source>
</evidence>
<gene>
    <name evidence="3" type="ORF">MCOR_36960</name>
</gene>
<evidence type="ECO:0000256" key="2">
    <source>
        <dbReference type="SAM" id="Phobius"/>
    </source>
</evidence>
<keyword evidence="2" id="KW-0472">Membrane</keyword>
<proteinExistence type="predicted"/>
<organism evidence="3 4">
    <name type="scientific">Mytilus coruscus</name>
    <name type="common">Sea mussel</name>
    <dbReference type="NCBI Taxonomy" id="42192"/>
    <lineage>
        <taxon>Eukaryota</taxon>
        <taxon>Metazoa</taxon>
        <taxon>Spiralia</taxon>
        <taxon>Lophotrochozoa</taxon>
        <taxon>Mollusca</taxon>
        <taxon>Bivalvia</taxon>
        <taxon>Autobranchia</taxon>
        <taxon>Pteriomorphia</taxon>
        <taxon>Mytilida</taxon>
        <taxon>Mytiloidea</taxon>
        <taxon>Mytilidae</taxon>
        <taxon>Mytilinae</taxon>
        <taxon>Mytilus</taxon>
    </lineage>
</organism>
<keyword evidence="2" id="KW-0812">Transmembrane</keyword>
<dbReference type="AlphaFoldDB" id="A0A6J8D5T5"/>
<feature type="region of interest" description="Disordered" evidence="1">
    <location>
        <begin position="334"/>
        <end position="367"/>
    </location>
</feature>
<feature type="transmembrane region" description="Helical" evidence="2">
    <location>
        <begin position="101"/>
        <end position="123"/>
    </location>
</feature>
<name>A0A6J8D5T5_MYTCO</name>